<organism evidence="1 2">
    <name type="scientific">Allacma fusca</name>
    <dbReference type="NCBI Taxonomy" id="39272"/>
    <lineage>
        <taxon>Eukaryota</taxon>
        <taxon>Metazoa</taxon>
        <taxon>Ecdysozoa</taxon>
        <taxon>Arthropoda</taxon>
        <taxon>Hexapoda</taxon>
        <taxon>Collembola</taxon>
        <taxon>Symphypleona</taxon>
        <taxon>Sminthuridae</taxon>
        <taxon>Allacma</taxon>
    </lineage>
</organism>
<gene>
    <name evidence="1" type="ORF">AFUS01_LOCUS13721</name>
</gene>
<reference evidence="1" key="1">
    <citation type="submission" date="2021-06" db="EMBL/GenBank/DDBJ databases">
        <authorList>
            <person name="Hodson N. C."/>
            <person name="Mongue J. A."/>
            <person name="Jaron S. K."/>
        </authorList>
    </citation>
    <scope>NUCLEOTIDE SEQUENCE</scope>
</reference>
<evidence type="ECO:0000313" key="1">
    <source>
        <dbReference type="EMBL" id="CAG7724721.1"/>
    </source>
</evidence>
<proteinExistence type="predicted"/>
<name>A0A8J2JRD0_9HEXA</name>
<evidence type="ECO:0000313" key="2">
    <source>
        <dbReference type="Proteomes" id="UP000708208"/>
    </source>
</evidence>
<accession>A0A8J2JRD0</accession>
<dbReference type="AlphaFoldDB" id="A0A8J2JRD0"/>
<comment type="caution">
    <text evidence="1">The sequence shown here is derived from an EMBL/GenBank/DDBJ whole genome shotgun (WGS) entry which is preliminary data.</text>
</comment>
<protein>
    <submittedName>
        <fullName evidence="1">Uncharacterized protein</fullName>
    </submittedName>
</protein>
<dbReference type="Proteomes" id="UP000708208">
    <property type="component" value="Unassembled WGS sequence"/>
</dbReference>
<keyword evidence="2" id="KW-1185">Reference proteome</keyword>
<sequence>MDTSGKNFAHISVVSLELNLRISESLPNSKNKWTSTLKREWGRTLKDTKPPKLIGFLVFLENERQPNLRKGETGAPGDGMRVQIPIQRKPKEWRWEGNFCSLWIKQVIMPSML</sequence>
<dbReference type="EMBL" id="CAJVCH010113013">
    <property type="protein sequence ID" value="CAG7724721.1"/>
    <property type="molecule type" value="Genomic_DNA"/>
</dbReference>